<dbReference type="PANTHER" id="PTHR42933">
    <property type="entry name" value="SLR6095 PROTEIN"/>
    <property type="match status" value="1"/>
</dbReference>
<evidence type="ECO:0000313" key="10">
    <source>
        <dbReference type="EMBL" id="OJG08860.1"/>
    </source>
</evidence>
<organism evidence="10 11">
    <name type="scientific">Enterococcus aquimarinus</name>
    <dbReference type="NCBI Taxonomy" id="328396"/>
    <lineage>
        <taxon>Bacteria</taxon>
        <taxon>Bacillati</taxon>
        <taxon>Bacillota</taxon>
        <taxon>Bacilli</taxon>
        <taxon>Lactobacillales</taxon>
        <taxon>Enterococcaceae</taxon>
        <taxon>Enterococcus</taxon>
    </lineage>
</organism>
<keyword evidence="4" id="KW-0808">Transferase</keyword>
<evidence type="ECO:0000256" key="5">
    <source>
        <dbReference type="ARBA" id="ARBA00022691"/>
    </source>
</evidence>
<dbReference type="EC" id="2.1.1.72" evidence="2"/>
<dbReference type="RefSeq" id="WP_071875780.1">
    <property type="nucleotide sequence ID" value="NZ_JBHSHF010000020.1"/>
</dbReference>
<dbReference type="GO" id="GO:0008170">
    <property type="term" value="F:N-methyltransferase activity"/>
    <property type="evidence" value="ECO:0007669"/>
    <property type="project" value="InterPro"/>
</dbReference>
<feature type="domain" description="N6 adenine-specific DNA methyltransferase N-terminal" evidence="9">
    <location>
        <begin position="10"/>
        <end position="152"/>
    </location>
</feature>
<protein>
    <recommendedName>
        <fullName evidence="2">site-specific DNA-methyltransferase (adenine-specific)</fullName>
        <ecNumber evidence="2">2.1.1.72</ecNumber>
    </recommendedName>
</protein>
<comment type="similarity">
    <text evidence="1">Belongs to the N(4)/N(6)-methyltransferase family.</text>
</comment>
<dbReference type="InterPro" id="IPR029063">
    <property type="entry name" value="SAM-dependent_MTases_sf"/>
</dbReference>
<dbReference type="InterPro" id="IPR022749">
    <property type="entry name" value="D12N6_MeTrfase_N"/>
</dbReference>
<keyword evidence="11" id="KW-1185">Reference proteome</keyword>
<dbReference type="InterPro" id="IPR004546">
    <property type="entry name" value="Restrct_endonuc_T1M"/>
</dbReference>
<evidence type="ECO:0000256" key="7">
    <source>
        <dbReference type="ARBA" id="ARBA00047942"/>
    </source>
</evidence>
<dbReference type="STRING" id="328396.RU93_GL001347"/>
<dbReference type="AlphaFoldDB" id="A0A1L8QMY2"/>
<keyword evidence="5" id="KW-0949">S-adenosyl-L-methionine</keyword>
<keyword evidence="6" id="KW-0680">Restriction system</keyword>
<dbReference type="PRINTS" id="PR00507">
    <property type="entry name" value="N12N6MTFRASE"/>
</dbReference>
<gene>
    <name evidence="10" type="ORF">RU93_GL001347</name>
</gene>
<dbReference type="InterPro" id="IPR038333">
    <property type="entry name" value="T1MK-like_N_sf"/>
</dbReference>
<dbReference type="GO" id="GO:0009307">
    <property type="term" value="P:DNA restriction-modification system"/>
    <property type="evidence" value="ECO:0007669"/>
    <property type="project" value="UniProtKB-KW"/>
</dbReference>
<feature type="domain" description="DNA methylase adenine-specific" evidence="8">
    <location>
        <begin position="165"/>
        <end position="479"/>
    </location>
</feature>
<dbReference type="PANTHER" id="PTHR42933:SF1">
    <property type="entry name" value="SITE-SPECIFIC DNA-METHYLTRANSFERASE (ADENINE-SPECIFIC)"/>
    <property type="match status" value="1"/>
</dbReference>
<proteinExistence type="inferred from homology"/>
<evidence type="ECO:0000256" key="2">
    <source>
        <dbReference type="ARBA" id="ARBA00011900"/>
    </source>
</evidence>
<dbReference type="SUPFAM" id="SSF53335">
    <property type="entry name" value="S-adenosyl-L-methionine-dependent methyltransferases"/>
    <property type="match status" value="1"/>
</dbReference>
<accession>A0A1L8QMY2</accession>
<dbReference type="GO" id="GO:0009007">
    <property type="term" value="F:site-specific DNA-methyltransferase (adenine-specific) activity"/>
    <property type="evidence" value="ECO:0007669"/>
    <property type="project" value="UniProtKB-EC"/>
</dbReference>
<dbReference type="OrthoDB" id="9814572at2"/>
<evidence type="ECO:0000259" key="9">
    <source>
        <dbReference type="Pfam" id="PF12161"/>
    </source>
</evidence>
<dbReference type="GO" id="GO:0003677">
    <property type="term" value="F:DNA binding"/>
    <property type="evidence" value="ECO:0007669"/>
    <property type="project" value="InterPro"/>
</dbReference>
<dbReference type="InterPro" id="IPR003356">
    <property type="entry name" value="DNA_methylase_A-5"/>
</dbReference>
<evidence type="ECO:0000313" key="11">
    <source>
        <dbReference type="Proteomes" id="UP000182149"/>
    </source>
</evidence>
<evidence type="ECO:0000256" key="1">
    <source>
        <dbReference type="ARBA" id="ARBA00006594"/>
    </source>
</evidence>
<dbReference type="Gene3D" id="1.20.1260.30">
    <property type="match status" value="1"/>
</dbReference>
<dbReference type="Proteomes" id="UP000182149">
    <property type="component" value="Unassembled WGS sequence"/>
</dbReference>
<keyword evidence="3" id="KW-0489">Methyltransferase</keyword>
<dbReference type="GO" id="GO:0032259">
    <property type="term" value="P:methylation"/>
    <property type="evidence" value="ECO:0007669"/>
    <property type="project" value="UniProtKB-KW"/>
</dbReference>
<dbReference type="Pfam" id="PF12161">
    <property type="entry name" value="HsdM_N"/>
    <property type="match status" value="1"/>
</dbReference>
<name>A0A1L8QMY2_9ENTE</name>
<dbReference type="Pfam" id="PF02384">
    <property type="entry name" value="N6_Mtase"/>
    <property type="match status" value="1"/>
</dbReference>
<dbReference type="NCBIfam" id="TIGR00497">
    <property type="entry name" value="hsdM"/>
    <property type="match status" value="1"/>
</dbReference>
<dbReference type="InterPro" id="IPR051537">
    <property type="entry name" value="DNA_Adenine_Mtase"/>
</dbReference>
<comment type="catalytic activity">
    <reaction evidence="7">
        <text>a 2'-deoxyadenosine in DNA + S-adenosyl-L-methionine = an N(6)-methyl-2'-deoxyadenosine in DNA + S-adenosyl-L-homocysteine + H(+)</text>
        <dbReference type="Rhea" id="RHEA:15197"/>
        <dbReference type="Rhea" id="RHEA-COMP:12418"/>
        <dbReference type="Rhea" id="RHEA-COMP:12419"/>
        <dbReference type="ChEBI" id="CHEBI:15378"/>
        <dbReference type="ChEBI" id="CHEBI:57856"/>
        <dbReference type="ChEBI" id="CHEBI:59789"/>
        <dbReference type="ChEBI" id="CHEBI:90615"/>
        <dbReference type="ChEBI" id="CHEBI:90616"/>
        <dbReference type="EC" id="2.1.1.72"/>
    </reaction>
</comment>
<dbReference type="EMBL" id="JXKD01000027">
    <property type="protein sequence ID" value="OJG08860.1"/>
    <property type="molecule type" value="Genomic_DNA"/>
</dbReference>
<comment type="caution">
    <text evidence="10">The sequence shown here is derived from an EMBL/GenBank/DDBJ whole genome shotgun (WGS) entry which is preliminary data.</text>
</comment>
<reference evidence="10 11" key="1">
    <citation type="submission" date="2014-12" db="EMBL/GenBank/DDBJ databases">
        <title>Draft genome sequences of 29 type strains of Enterococci.</title>
        <authorList>
            <person name="Zhong Z."/>
            <person name="Sun Z."/>
            <person name="Liu W."/>
            <person name="Zhang W."/>
            <person name="Zhang H."/>
        </authorList>
    </citation>
    <scope>NUCLEOTIDE SEQUENCE [LARGE SCALE GENOMIC DNA]</scope>
    <source>
        <strain evidence="10 11">DSM 17690</strain>
    </source>
</reference>
<sequence length="540" mass="62051">MALSTEQQTRMWSMLNQTRGQIGLTAYKDYIFGILFYKYLSEKATKWLDQTLRGETWEDVFNQDSQRAMDYMKKNLGYAIQPGEFFSDWKIAIDQDRFNIGMMSDTFGHFNQQIAFAAKSDFEGIFDGMRFDSADLGSNAQARSSVMISMIELLSTPEFDVSDGNDNVSDIYEYLVAQFATVLASDMGQYYTPREISDIMARILTDGHEEKENFSIYDPTVGSASLLLTTASYMKKSNKRGTIKYFGQERDATPYRLARMNLMMHGVEYNDINIKHGDTLESDWPDGVVDGKDSPRMFNAVMANPPYSAHWDNKEREDDPRWREYGVAPKTKADYAFLLHCLYHLDDKGRMAIILPHGVLFRGAAEGRIRKSLIDKHQIEAVIGFPDKLFLNTSIPVCVVILKKNRSNSDILFVDASREFQKIKSQNKLRSEDVDKIVDTVIHRKEINKYSKIATLDEIKENDYNLNIPRYVDTFEEEEPIDIEVVADDLLQIESELTRHHRELMVMLQDLVASNPEDQQKLDNAVVKLGKIWNSGVEEQ</sequence>
<evidence type="ECO:0000256" key="6">
    <source>
        <dbReference type="ARBA" id="ARBA00022747"/>
    </source>
</evidence>
<dbReference type="Gene3D" id="3.40.50.150">
    <property type="entry name" value="Vaccinia Virus protein VP39"/>
    <property type="match status" value="1"/>
</dbReference>
<evidence type="ECO:0000259" key="8">
    <source>
        <dbReference type="Pfam" id="PF02384"/>
    </source>
</evidence>
<evidence type="ECO:0000256" key="3">
    <source>
        <dbReference type="ARBA" id="ARBA00022603"/>
    </source>
</evidence>
<evidence type="ECO:0000256" key="4">
    <source>
        <dbReference type="ARBA" id="ARBA00022679"/>
    </source>
</evidence>